<feature type="region of interest" description="Disordered" evidence="1">
    <location>
        <begin position="84"/>
        <end position="109"/>
    </location>
</feature>
<feature type="compositionally biased region" description="Basic and acidic residues" evidence="1">
    <location>
        <begin position="98"/>
        <end position="109"/>
    </location>
</feature>
<sequence>MSRPRHLSADAIREMVNRYKDPSVRQSDLARDFHVSREMVSQIMSGRRYSDISGITPAHSKECKNCRSRDIRQENVDLVRHGRGALPHLSQQNQAPHRNCDESARGGSL</sequence>
<dbReference type="STRING" id="1415166.NONO_c59850"/>
<name>W5TU78_9NOCA</name>
<proteinExistence type="predicted"/>
<evidence type="ECO:0000313" key="2">
    <source>
        <dbReference type="EMBL" id="AHH20761.1"/>
    </source>
</evidence>
<dbReference type="EMBL" id="CP006850">
    <property type="protein sequence ID" value="AHH20761.1"/>
    <property type="molecule type" value="Genomic_DNA"/>
</dbReference>
<protein>
    <submittedName>
        <fullName evidence="2">Uncharacterized protein</fullName>
    </submittedName>
</protein>
<dbReference type="HOGENOM" id="CLU_2181133_0_0_11"/>
<dbReference type="AlphaFoldDB" id="W5TU78"/>
<organism evidence="2 3">
    <name type="scientific">Nocardia nova SH22a</name>
    <dbReference type="NCBI Taxonomy" id="1415166"/>
    <lineage>
        <taxon>Bacteria</taxon>
        <taxon>Bacillati</taxon>
        <taxon>Actinomycetota</taxon>
        <taxon>Actinomycetes</taxon>
        <taxon>Mycobacteriales</taxon>
        <taxon>Nocardiaceae</taxon>
        <taxon>Nocardia</taxon>
    </lineage>
</organism>
<gene>
    <name evidence="2" type="ORF">NONO_c59850</name>
</gene>
<accession>W5TU78</accession>
<evidence type="ECO:0000313" key="3">
    <source>
        <dbReference type="Proteomes" id="UP000019150"/>
    </source>
</evidence>
<dbReference type="Proteomes" id="UP000019150">
    <property type="component" value="Chromosome"/>
</dbReference>
<reference evidence="2 3" key="1">
    <citation type="journal article" date="2014" name="Appl. Environ. Microbiol.">
        <title>Insights into the Microbial Degradation of Rubber and Gutta-Percha by Analysis of the Complete Genome of Nocardia nova SH22a.</title>
        <authorList>
            <person name="Luo Q."/>
            <person name="Hiessl S."/>
            <person name="Poehlein A."/>
            <person name="Daniel R."/>
            <person name="Steinbuchel A."/>
        </authorList>
    </citation>
    <scope>NUCLEOTIDE SEQUENCE [LARGE SCALE GENOMIC DNA]</scope>
    <source>
        <strain evidence="2">SH22a</strain>
    </source>
</reference>
<keyword evidence="3" id="KW-1185">Reference proteome</keyword>
<dbReference type="KEGG" id="nno:NONO_c59850"/>
<evidence type="ECO:0000256" key="1">
    <source>
        <dbReference type="SAM" id="MobiDB-lite"/>
    </source>
</evidence>